<dbReference type="Gene3D" id="3.40.50.1820">
    <property type="entry name" value="alpha/beta hydrolase"/>
    <property type="match status" value="1"/>
</dbReference>
<reference evidence="3 4" key="1">
    <citation type="journal article" date="2020" name="ISME J.">
        <title>Comparative genomics reveals insights into cyanobacterial evolution and habitat adaptation.</title>
        <authorList>
            <person name="Chen M.Y."/>
            <person name="Teng W.K."/>
            <person name="Zhao L."/>
            <person name="Hu C.X."/>
            <person name="Zhou Y.K."/>
            <person name="Han B.P."/>
            <person name="Song L.R."/>
            <person name="Shu W.S."/>
        </authorList>
    </citation>
    <scope>NUCLEOTIDE SEQUENCE [LARGE SCALE GENOMIC DNA]</scope>
    <source>
        <strain evidence="3 4">FACHB-838</strain>
    </source>
</reference>
<dbReference type="SUPFAM" id="SSF53474">
    <property type="entry name" value="alpha/beta-Hydrolases"/>
    <property type="match status" value="1"/>
</dbReference>
<dbReference type="NCBIfam" id="TIGR01733">
    <property type="entry name" value="AA-adenyl-dom"/>
    <property type="match status" value="1"/>
</dbReference>
<dbReference type="Gene3D" id="3.30.559.10">
    <property type="entry name" value="Chloramphenicol acetyltransferase-like domain"/>
    <property type="match status" value="1"/>
</dbReference>
<dbReference type="PROSITE" id="PS50075">
    <property type="entry name" value="CARRIER"/>
    <property type="match status" value="1"/>
</dbReference>
<dbReference type="InterPro" id="IPR023213">
    <property type="entry name" value="CAT-like_dom_sf"/>
</dbReference>
<evidence type="ECO:0000313" key="3">
    <source>
        <dbReference type="EMBL" id="MBD2533802.1"/>
    </source>
</evidence>
<gene>
    <name evidence="3" type="ORF">H6G97_31310</name>
</gene>
<comment type="cofactor">
    <cofactor evidence="1">
        <name>pantetheine 4'-phosphate</name>
        <dbReference type="ChEBI" id="CHEBI:47942"/>
    </cofactor>
</comment>
<dbReference type="InterPro" id="IPR001242">
    <property type="entry name" value="Condensation_dom"/>
</dbReference>
<dbReference type="SUPFAM" id="SSF52777">
    <property type="entry name" value="CoA-dependent acyltransferases"/>
    <property type="match status" value="2"/>
</dbReference>
<comment type="caution">
    <text evidence="3">The sequence shown here is derived from an EMBL/GenBank/DDBJ whole genome shotgun (WGS) entry which is preliminary data.</text>
</comment>
<dbReference type="Pfam" id="PF00668">
    <property type="entry name" value="Condensation"/>
    <property type="match status" value="1"/>
</dbReference>
<dbReference type="InterPro" id="IPR001031">
    <property type="entry name" value="Thioesterase"/>
</dbReference>
<sequence length="1355" mass="152042">MSELSQRIARLSPEKLKILAQRLNKEKGDVLSPTKIKPQSRDSNFFPLSFAQQRLWFLDQLESGNTAYNLSQTIRLVGKLNVIAFQQSLNEIVRRHEVLRTTFITIDGQPQQAIASFLHLHLPIVDLGGLPEKAQEQQVQHLATAETMQPFLLAQGPLLRVTLLKLGVEEHVVLVTMHHIISDGWSIGVLIQELATIYTAFDRGKISPLPELPIQYVDFTLWQQEWLQKKVLADQLHYWQKQLTDAPVLQLPTDRPRSALRSSRGATQSLVLAQSLSEALKVFSLRSEVTLFMTLLAAFQTLLYRYTSQEDICVGSPIANRNRSETEQLIGFFVNTLVLRTNLGGNPQFPELLQRVREVTLGAYAHQDLPFEQLVEVLQPQRDLSYQPLFQVMFVLQNSPESDLELPGLSINTLEIEGDTALFDLTLSIEDSEQGLVGALEYNTDLFDASTITRMLSHFQTLLEAIALNPQQKVSDLPLLSTPERHQLLRTWNENQVFYPQNRCIHHLFEAQVEQTPDAVAVVFESHYLTYQELNQRSNCLAHHLKGLGVGPEVLVGLCIKRSIEMLVAILAILKVGGAYLPLDPVYPQERLAFMLTDTQAPVLLTQKHLLTKFDHDSHVVCIDTDWQKISQNQQENLITEVQSENLAYVIYTSGSTGRPKGVTIEHRNAVLLLDWAQDVFTKEQLRGVLASTSICFDLSIFELFVPLSCGGKVILAENALHLPTLASRQDVTLINTVPSILIELLRINGLPESVSVVNLAGEPLQNSLVQQIYQRETIQQVFNLYGPSEDTTYSTFALVKKGANQLPSIGYAIANKQTYVLDNYLQPVPIGVPGQLYLGGAGLARGYLTHPQLTAEKFIPNPFSQEQGTRLYKTGDLVRYLSDGQIEYLGRLDHQVKIRGFRIEIGEVEAALSQYPDIQQAVVMAREDIAGNKRLVAYITLNQGSLATGELLHFLKAKLPEYMLPSFIVPLKSLPLNPNGKVDRHRLPAPDTDKIERQSFTPPRNNLELQLAYIWEDILDVRPIGIADNFFNLGGHSLLVVRLMAQIHQQLGQKLPLAQLFQAPTIEQLANTLRQPTERLPWSPVVAIQPSGSKKPFFCIPGGGGYTFYLYHLARYLGSDQPFYGLQARGLDGEQEPHTTIEAIAAYNLEALRTIQPQGPYLLGGHSFGGLVAFEMALQLQKQGEEVALLALMDTLAPIPGNKFIEIEQDDTGYLVELASIIESFLNKQLSVFYDALQSLSLDEQLNYVLEQLKTVNFFAADATPEQLRGLLKVFKAQASGLYLPQEVYPNKINLFRTNWELNSDPTVGWDQLSRQPIQTYTVAGEHVTMMAEPHVQVLAKQLKICLDRVQLSL</sequence>
<proteinExistence type="predicted"/>
<dbReference type="SMART" id="SM00824">
    <property type="entry name" value="PKS_TE"/>
    <property type="match status" value="1"/>
</dbReference>
<dbReference type="Pfam" id="PF00975">
    <property type="entry name" value="Thioesterase"/>
    <property type="match status" value="1"/>
</dbReference>
<keyword evidence="4" id="KW-1185">Reference proteome</keyword>
<dbReference type="InterPro" id="IPR045851">
    <property type="entry name" value="AMP-bd_C_sf"/>
</dbReference>
<name>A0ABR8DY44_9NOSO</name>
<dbReference type="CDD" id="cd19531">
    <property type="entry name" value="LCL_NRPS-like"/>
    <property type="match status" value="1"/>
</dbReference>
<protein>
    <submittedName>
        <fullName evidence="3">Amino acid adenylation domain-containing protein</fullName>
    </submittedName>
</protein>
<dbReference type="InterPro" id="IPR020802">
    <property type="entry name" value="TesA-like"/>
</dbReference>
<dbReference type="InterPro" id="IPR020845">
    <property type="entry name" value="AMP-binding_CS"/>
</dbReference>
<evidence type="ECO:0000313" key="4">
    <source>
        <dbReference type="Proteomes" id="UP000623440"/>
    </source>
</evidence>
<dbReference type="SUPFAM" id="SSF47336">
    <property type="entry name" value="ACP-like"/>
    <property type="match status" value="1"/>
</dbReference>
<dbReference type="Gene3D" id="3.30.559.30">
    <property type="entry name" value="Nonribosomal peptide synthetase, condensation domain"/>
    <property type="match status" value="1"/>
</dbReference>
<dbReference type="Pfam" id="PF00501">
    <property type="entry name" value="AMP-binding"/>
    <property type="match status" value="1"/>
</dbReference>
<dbReference type="Pfam" id="PF00550">
    <property type="entry name" value="PP-binding"/>
    <property type="match status" value="1"/>
</dbReference>
<feature type="domain" description="Carrier" evidence="2">
    <location>
        <begin position="1003"/>
        <end position="1078"/>
    </location>
</feature>
<dbReference type="InterPro" id="IPR036736">
    <property type="entry name" value="ACP-like_sf"/>
</dbReference>
<dbReference type="EMBL" id="JACJSI010000115">
    <property type="protein sequence ID" value="MBD2533802.1"/>
    <property type="molecule type" value="Genomic_DNA"/>
</dbReference>
<dbReference type="Gene3D" id="2.30.38.10">
    <property type="entry name" value="Luciferase, Domain 3"/>
    <property type="match status" value="1"/>
</dbReference>
<dbReference type="Gene3D" id="1.10.1200.10">
    <property type="entry name" value="ACP-like"/>
    <property type="match status" value="1"/>
</dbReference>
<evidence type="ECO:0000259" key="2">
    <source>
        <dbReference type="PROSITE" id="PS50075"/>
    </source>
</evidence>
<dbReference type="InterPro" id="IPR029058">
    <property type="entry name" value="AB_hydrolase_fold"/>
</dbReference>
<dbReference type="Pfam" id="PF13193">
    <property type="entry name" value="AMP-binding_C"/>
    <property type="match status" value="1"/>
</dbReference>
<dbReference type="PANTHER" id="PTHR45527:SF1">
    <property type="entry name" value="FATTY ACID SYNTHASE"/>
    <property type="match status" value="1"/>
</dbReference>
<dbReference type="Gene3D" id="3.30.300.30">
    <property type="match status" value="1"/>
</dbReference>
<dbReference type="InterPro" id="IPR025110">
    <property type="entry name" value="AMP-bd_C"/>
</dbReference>
<dbReference type="PROSITE" id="PS00455">
    <property type="entry name" value="AMP_BINDING"/>
    <property type="match status" value="1"/>
</dbReference>
<dbReference type="Proteomes" id="UP000623440">
    <property type="component" value="Unassembled WGS sequence"/>
</dbReference>
<dbReference type="PANTHER" id="PTHR45527">
    <property type="entry name" value="NONRIBOSOMAL PEPTIDE SYNTHETASE"/>
    <property type="match status" value="1"/>
</dbReference>
<dbReference type="CDD" id="cd12115">
    <property type="entry name" value="A_NRPS_Sfm_like"/>
    <property type="match status" value="1"/>
</dbReference>
<dbReference type="SUPFAM" id="SSF56801">
    <property type="entry name" value="Acetyl-CoA synthetase-like"/>
    <property type="match status" value="1"/>
</dbReference>
<dbReference type="InterPro" id="IPR010071">
    <property type="entry name" value="AA_adenyl_dom"/>
</dbReference>
<dbReference type="RefSeq" id="WP_190944348.1">
    <property type="nucleotide sequence ID" value="NZ_JACJSI010000115.1"/>
</dbReference>
<organism evidence="3 4">
    <name type="scientific">Nostoc flagelliforme FACHB-838</name>
    <dbReference type="NCBI Taxonomy" id="2692904"/>
    <lineage>
        <taxon>Bacteria</taxon>
        <taxon>Bacillati</taxon>
        <taxon>Cyanobacteriota</taxon>
        <taxon>Cyanophyceae</taxon>
        <taxon>Nostocales</taxon>
        <taxon>Nostocaceae</taxon>
        <taxon>Nostoc</taxon>
    </lineage>
</organism>
<accession>A0ABR8DY44</accession>
<dbReference type="Gene3D" id="3.40.50.980">
    <property type="match status" value="2"/>
</dbReference>
<dbReference type="InterPro" id="IPR009081">
    <property type="entry name" value="PP-bd_ACP"/>
</dbReference>
<dbReference type="InterPro" id="IPR000873">
    <property type="entry name" value="AMP-dep_synth/lig_dom"/>
</dbReference>
<evidence type="ECO:0000256" key="1">
    <source>
        <dbReference type="ARBA" id="ARBA00001957"/>
    </source>
</evidence>